<comment type="caution">
    <text evidence="2">The sequence shown here is derived from an EMBL/GenBank/DDBJ whole genome shotgun (WGS) entry which is preliminary data.</text>
</comment>
<keyword evidence="1" id="KW-1133">Transmembrane helix</keyword>
<feature type="transmembrane region" description="Helical" evidence="1">
    <location>
        <begin position="139"/>
        <end position="158"/>
    </location>
</feature>
<dbReference type="EMBL" id="JBDJPC010000005">
    <property type="protein sequence ID" value="KAL1500728.1"/>
    <property type="molecule type" value="Genomic_DNA"/>
</dbReference>
<evidence type="ECO:0000256" key="1">
    <source>
        <dbReference type="SAM" id="Phobius"/>
    </source>
</evidence>
<dbReference type="AlphaFoldDB" id="A0ABD1EPM7"/>
<gene>
    <name evidence="2" type="ORF">ABEB36_006175</name>
</gene>
<reference evidence="2 3" key="1">
    <citation type="submission" date="2024-05" db="EMBL/GenBank/DDBJ databases">
        <title>Genetic variation in Jamaican populations of the coffee berry borer (Hypothenemus hampei).</title>
        <authorList>
            <person name="Errbii M."/>
            <person name="Myrie A."/>
        </authorList>
    </citation>
    <scope>NUCLEOTIDE SEQUENCE [LARGE SCALE GENOMIC DNA]</scope>
    <source>
        <strain evidence="2">JA-Hopewell-2020-01-JO</strain>
        <tissue evidence="2">Whole body</tissue>
    </source>
</reference>
<protein>
    <submittedName>
        <fullName evidence="2">Uncharacterized protein</fullName>
    </submittedName>
</protein>
<accession>A0ABD1EPM7</accession>
<sequence>MMSTMGPRGRTPLDKHRLTRASSLETIKRLNTFICSPQTYILPAILTNWLQTGRKSLNASMENTIFALRYFICHNILLKYLLPNVEIHQFDRHTNVKKIFEIIFQAFLVSKLAFFMTIVCLTVQMCLCCFYLSCHSVIVPLGLSFLLVSTGCIMTLGLKMNRSYLNKHNCF</sequence>
<proteinExistence type="predicted"/>
<evidence type="ECO:0000313" key="3">
    <source>
        <dbReference type="Proteomes" id="UP001566132"/>
    </source>
</evidence>
<keyword evidence="3" id="KW-1185">Reference proteome</keyword>
<name>A0ABD1EPM7_HYPHA</name>
<organism evidence="2 3">
    <name type="scientific">Hypothenemus hampei</name>
    <name type="common">Coffee berry borer</name>
    <dbReference type="NCBI Taxonomy" id="57062"/>
    <lineage>
        <taxon>Eukaryota</taxon>
        <taxon>Metazoa</taxon>
        <taxon>Ecdysozoa</taxon>
        <taxon>Arthropoda</taxon>
        <taxon>Hexapoda</taxon>
        <taxon>Insecta</taxon>
        <taxon>Pterygota</taxon>
        <taxon>Neoptera</taxon>
        <taxon>Endopterygota</taxon>
        <taxon>Coleoptera</taxon>
        <taxon>Polyphaga</taxon>
        <taxon>Cucujiformia</taxon>
        <taxon>Curculionidae</taxon>
        <taxon>Scolytinae</taxon>
        <taxon>Hypothenemus</taxon>
    </lineage>
</organism>
<evidence type="ECO:0000313" key="2">
    <source>
        <dbReference type="EMBL" id="KAL1500728.1"/>
    </source>
</evidence>
<keyword evidence="1" id="KW-0472">Membrane</keyword>
<dbReference type="Proteomes" id="UP001566132">
    <property type="component" value="Unassembled WGS sequence"/>
</dbReference>
<keyword evidence="1" id="KW-0812">Transmembrane</keyword>